<keyword evidence="7 9" id="KW-0342">GTP-binding</keyword>
<dbReference type="SUPFAM" id="SSF52540">
    <property type="entry name" value="P-loop containing nucleoside triphosphate hydrolases"/>
    <property type="match status" value="1"/>
</dbReference>
<dbReference type="Gene3D" id="1.10.400.10">
    <property type="entry name" value="GI Alpha 1, domain 2-like"/>
    <property type="match status" value="1"/>
</dbReference>
<feature type="binding site" evidence="10">
    <location>
        <position position="73"/>
    </location>
    <ligand>
        <name>Mg(2+)</name>
        <dbReference type="ChEBI" id="CHEBI:18420"/>
    </ligand>
</feature>
<feature type="binding site" evidence="9">
    <location>
        <begin position="296"/>
        <end position="299"/>
    </location>
    <ligand>
        <name>GTP</name>
        <dbReference type="ChEBI" id="CHEBI:37565"/>
    </ligand>
</feature>
<keyword evidence="11" id="KW-0472">Membrane</keyword>
<comment type="function">
    <text evidence="1">Guanine nucleotide-binding proteins (G proteins) are involved as modulators or transducers in various transmembrane signaling systems.</text>
</comment>
<evidence type="ECO:0000256" key="2">
    <source>
        <dbReference type="ARBA" id="ARBA00007172"/>
    </source>
</evidence>
<evidence type="ECO:0000256" key="6">
    <source>
        <dbReference type="ARBA" id="ARBA00022842"/>
    </source>
</evidence>
<feature type="compositionally biased region" description="Basic and acidic residues" evidence="12">
    <location>
        <begin position="13"/>
        <end position="25"/>
    </location>
</feature>
<evidence type="ECO:0000256" key="7">
    <source>
        <dbReference type="ARBA" id="ARBA00023134"/>
    </source>
</evidence>
<feature type="region of interest" description="Disordered" evidence="12">
    <location>
        <begin position="1"/>
        <end position="34"/>
    </location>
</feature>
<dbReference type="GO" id="GO:0007606">
    <property type="term" value="P:sensory perception of chemical stimulus"/>
    <property type="evidence" value="ECO:0007669"/>
    <property type="project" value="TreeGrafter"/>
</dbReference>
<dbReference type="InterPro" id="IPR000367">
    <property type="entry name" value="Gprotein_alpha_S"/>
</dbReference>
<evidence type="ECO:0000313" key="14">
    <source>
        <dbReference type="Proteomes" id="UP001152320"/>
    </source>
</evidence>
<dbReference type="EMBL" id="JAIZAY010000021">
    <property type="protein sequence ID" value="KAJ8022129.1"/>
    <property type="molecule type" value="Genomic_DNA"/>
</dbReference>
<evidence type="ECO:0000256" key="4">
    <source>
        <dbReference type="ARBA" id="ARBA00022723"/>
    </source>
</evidence>
<evidence type="ECO:0000256" key="5">
    <source>
        <dbReference type="ARBA" id="ARBA00022741"/>
    </source>
</evidence>
<dbReference type="GO" id="GO:0005737">
    <property type="term" value="C:cytoplasm"/>
    <property type="evidence" value="ECO:0007669"/>
    <property type="project" value="TreeGrafter"/>
</dbReference>
<dbReference type="InterPro" id="IPR001019">
    <property type="entry name" value="Gprotein_alpha_su"/>
</dbReference>
<dbReference type="Gene3D" id="3.40.50.300">
    <property type="entry name" value="P-loop containing nucleotide triphosphate hydrolases"/>
    <property type="match status" value="1"/>
</dbReference>
<dbReference type="CDD" id="cd00066">
    <property type="entry name" value="G-alpha"/>
    <property type="match status" value="1"/>
</dbReference>
<reference evidence="13" key="1">
    <citation type="submission" date="2021-10" db="EMBL/GenBank/DDBJ databases">
        <title>Tropical sea cucumber genome reveals ecological adaptation and Cuvierian tubules defense mechanism.</title>
        <authorList>
            <person name="Chen T."/>
        </authorList>
    </citation>
    <scope>NUCLEOTIDE SEQUENCE</scope>
    <source>
        <strain evidence="13">Nanhai2018</strain>
        <tissue evidence="13">Muscle</tissue>
    </source>
</reference>
<evidence type="ECO:0000256" key="3">
    <source>
        <dbReference type="ARBA" id="ARBA00011356"/>
    </source>
</evidence>
<evidence type="ECO:0000256" key="10">
    <source>
        <dbReference type="PIRSR" id="PIRSR601019-2"/>
    </source>
</evidence>
<evidence type="ECO:0000256" key="12">
    <source>
        <dbReference type="SAM" id="MobiDB-lite"/>
    </source>
</evidence>
<dbReference type="Pfam" id="PF00503">
    <property type="entry name" value="G-alpha"/>
    <property type="match status" value="1"/>
</dbReference>
<sequence length="430" mass="49884">MMTAKKMANGSAKDTKWSEPNHDDTTSESNLVTAEERSQQIDLYLKKEGHLYKQYMKKTMRLLLVGAGESGKSTIVKQMKILHKGGYTDEERRTFIHVIHSNIRESIVTLIYALSNLKPPESLADPSLHECVEYIRTKATATHFEFTDEFFDIVQRLWEDEGVQKCFLRANEFQLIDSAQYFLDKIDDIREPNFLPNDQDIVRTRQKTTGVLETHFIVKNINFHMLDVGGQRDERKKWLQCFSDVTALIFVVACSGFDTVLREDSSQNRLQESLDLYDSLWNNRFLQDTSVIIFLNKQDILAIKVASGRTSLETYFPDYKDYIPSETVDPVDPGFFCCVSEARKDKQRRKESAFPALDIAESRELFKAKCFIRDRFQAKSASKSSQSSFVRRCYPHYTCAIDTENVRHVFNSTKDMIQRMHLDKIGVLRY</sequence>
<dbReference type="GO" id="GO:0003924">
    <property type="term" value="F:GTPase activity"/>
    <property type="evidence" value="ECO:0007669"/>
    <property type="project" value="UniProtKB-UniRule"/>
</dbReference>
<dbReference type="PRINTS" id="PR00443">
    <property type="entry name" value="GPROTEINAS"/>
</dbReference>
<evidence type="ECO:0000256" key="11">
    <source>
        <dbReference type="RuleBase" id="RU369121"/>
    </source>
</evidence>
<comment type="function">
    <text evidence="11">Guanine nucleotide-binding proteins (G proteins) function as transducers in numerous signaling pathways controlled by G protein-coupled receptors (GPCRs).</text>
</comment>
<comment type="similarity">
    <text evidence="2 11">Belongs to the G-alpha family. G(s) subfamily.</text>
</comment>
<organism evidence="13 14">
    <name type="scientific">Holothuria leucospilota</name>
    <name type="common">Black long sea cucumber</name>
    <name type="synonym">Mertensiothuria leucospilota</name>
    <dbReference type="NCBI Taxonomy" id="206669"/>
    <lineage>
        <taxon>Eukaryota</taxon>
        <taxon>Metazoa</taxon>
        <taxon>Echinodermata</taxon>
        <taxon>Eleutherozoa</taxon>
        <taxon>Echinozoa</taxon>
        <taxon>Holothuroidea</taxon>
        <taxon>Aspidochirotacea</taxon>
        <taxon>Aspidochirotida</taxon>
        <taxon>Holothuriidae</taxon>
        <taxon>Holothuria</taxon>
    </lineage>
</organism>
<protein>
    <recommendedName>
        <fullName evidence="11">Guanine nucleotide-binding protein G(s) subunit alpha</fullName>
    </recommendedName>
    <alternativeName>
        <fullName evidence="11">Adenylate cyclase-stimulating G alpha protein</fullName>
    </alternativeName>
</protein>
<keyword evidence="4 10" id="KW-0479">Metal-binding</keyword>
<dbReference type="OrthoDB" id="5817230at2759"/>
<dbReference type="Proteomes" id="UP001152320">
    <property type="component" value="Chromosome 21"/>
</dbReference>
<dbReference type="PROSITE" id="PS51882">
    <property type="entry name" value="G_ALPHA"/>
    <property type="match status" value="1"/>
</dbReference>
<dbReference type="SUPFAM" id="SSF47895">
    <property type="entry name" value="Transducin (alpha subunit), insertion domain"/>
    <property type="match status" value="1"/>
</dbReference>
<proteinExistence type="inferred from homology"/>
<keyword evidence="11" id="KW-1003">Cell membrane</keyword>
<dbReference type="GO" id="GO:0005834">
    <property type="term" value="C:heterotrimeric G-protein complex"/>
    <property type="evidence" value="ECO:0007669"/>
    <property type="project" value="UniProtKB-UniRule"/>
</dbReference>
<feature type="binding site" evidence="10">
    <location>
        <position position="208"/>
    </location>
    <ligand>
        <name>Mg(2+)</name>
        <dbReference type="ChEBI" id="CHEBI:18420"/>
    </ligand>
</feature>
<dbReference type="FunFam" id="1.10.400.10:FF:000010">
    <property type="entry name" value="Guanine nucleotide-binding protein alpha-13 subunit"/>
    <property type="match status" value="1"/>
</dbReference>
<feature type="binding site" evidence="9">
    <location>
        <begin position="69"/>
        <end position="74"/>
    </location>
    <ligand>
        <name>GTP</name>
        <dbReference type="ChEBI" id="CHEBI:37565"/>
    </ligand>
</feature>
<keyword evidence="6 10" id="KW-0460">Magnesium</keyword>
<gene>
    <name evidence="13" type="ORF">HOLleu_39537</name>
</gene>
<keyword evidence="14" id="KW-1185">Reference proteome</keyword>
<comment type="caution">
    <text evidence="13">The sequence shown here is derived from an EMBL/GenBank/DDBJ whole genome shotgun (WGS) entry which is preliminary data.</text>
</comment>
<feature type="binding site" evidence="9">
    <location>
        <begin position="227"/>
        <end position="231"/>
    </location>
    <ligand>
        <name>GTP</name>
        <dbReference type="ChEBI" id="CHEBI:37565"/>
    </ligand>
</feature>
<name>A0A9Q1BEE4_HOLLE</name>
<evidence type="ECO:0000256" key="8">
    <source>
        <dbReference type="ARBA" id="ARBA00023224"/>
    </source>
</evidence>
<dbReference type="PANTHER" id="PTHR10218:SF212">
    <property type="entry name" value="G PROTEIN ALPHA S SUBUNIT"/>
    <property type="match status" value="1"/>
</dbReference>
<feature type="binding site" evidence="9">
    <location>
        <begin position="177"/>
        <end position="178"/>
    </location>
    <ligand>
        <name>GTP</name>
        <dbReference type="ChEBI" id="CHEBI:37565"/>
    </ligand>
</feature>
<dbReference type="AlphaFoldDB" id="A0A9Q1BEE4"/>
<dbReference type="InterPro" id="IPR027417">
    <property type="entry name" value="P-loop_NTPase"/>
</dbReference>
<dbReference type="GO" id="GO:0031683">
    <property type="term" value="F:G-protein beta/gamma-subunit complex binding"/>
    <property type="evidence" value="ECO:0007669"/>
    <property type="project" value="UniProtKB-UniRule"/>
</dbReference>
<comment type="subunit">
    <text evidence="3 11">G proteins are composed of 3 units; alpha, beta and gamma. The alpha chain contains the guanine nucleotide binding site.</text>
</comment>
<accession>A0A9Q1BEE4</accession>
<keyword evidence="5 9" id="KW-0547">Nucleotide-binding</keyword>
<dbReference type="SMART" id="SM00275">
    <property type="entry name" value="G_alpha"/>
    <property type="match status" value="1"/>
</dbReference>
<dbReference type="InterPro" id="IPR011025">
    <property type="entry name" value="GproteinA_insert"/>
</dbReference>
<dbReference type="GO" id="GO:0005525">
    <property type="term" value="F:GTP binding"/>
    <property type="evidence" value="ECO:0007669"/>
    <property type="project" value="UniProtKB-UniRule"/>
</dbReference>
<dbReference type="GO" id="GO:0046872">
    <property type="term" value="F:metal ion binding"/>
    <property type="evidence" value="ECO:0007669"/>
    <property type="project" value="UniProtKB-UniRule"/>
</dbReference>
<comment type="subcellular location">
    <subcellularLocation>
        <location evidence="11">Cell membrane</location>
    </subcellularLocation>
</comment>
<evidence type="ECO:0000256" key="1">
    <source>
        <dbReference type="ARBA" id="ARBA00003069"/>
    </source>
</evidence>
<dbReference type="GO" id="GO:0001664">
    <property type="term" value="F:G protein-coupled receptor binding"/>
    <property type="evidence" value="ECO:0007669"/>
    <property type="project" value="TreeGrafter"/>
</dbReference>
<evidence type="ECO:0000313" key="13">
    <source>
        <dbReference type="EMBL" id="KAJ8022129.1"/>
    </source>
</evidence>
<dbReference type="GO" id="GO:0007191">
    <property type="term" value="P:adenylate cyclase-activating dopamine receptor signaling pathway"/>
    <property type="evidence" value="ECO:0007669"/>
    <property type="project" value="TreeGrafter"/>
</dbReference>
<evidence type="ECO:0000256" key="9">
    <source>
        <dbReference type="PIRSR" id="PIRSR601019-1"/>
    </source>
</evidence>
<dbReference type="PRINTS" id="PR00318">
    <property type="entry name" value="GPROTEINA"/>
</dbReference>
<dbReference type="PANTHER" id="PTHR10218">
    <property type="entry name" value="GTP-BINDING PROTEIN ALPHA SUBUNIT"/>
    <property type="match status" value="1"/>
</dbReference>
<keyword evidence="8 11" id="KW-0807">Transducer</keyword>